<gene>
    <name evidence="4" type="primary">LOC123394466</name>
</gene>
<dbReference type="Proteomes" id="UP000000715">
    <property type="component" value="Unplaced"/>
</dbReference>
<keyword evidence="2" id="KW-0812">Transmembrane</keyword>
<accession>A0A8U0SMH9</accession>
<organism evidence="3 4">
    <name type="scientific">Mustela putorius furo</name>
    <name type="common">European domestic ferret</name>
    <name type="synonym">Mustela furo</name>
    <dbReference type="NCBI Taxonomy" id="9669"/>
    <lineage>
        <taxon>Eukaryota</taxon>
        <taxon>Metazoa</taxon>
        <taxon>Chordata</taxon>
        <taxon>Craniata</taxon>
        <taxon>Vertebrata</taxon>
        <taxon>Euteleostomi</taxon>
        <taxon>Mammalia</taxon>
        <taxon>Eutheria</taxon>
        <taxon>Laurasiatheria</taxon>
        <taxon>Carnivora</taxon>
        <taxon>Caniformia</taxon>
        <taxon>Musteloidea</taxon>
        <taxon>Mustelidae</taxon>
        <taxon>Mustelinae</taxon>
        <taxon>Mustela</taxon>
    </lineage>
</organism>
<protein>
    <submittedName>
        <fullName evidence="4">Uncharacterized protein LOC123394466</fullName>
    </submittedName>
</protein>
<reference evidence="4" key="1">
    <citation type="submission" date="2025-08" db="UniProtKB">
        <authorList>
            <consortium name="RefSeq"/>
        </authorList>
    </citation>
    <scope>IDENTIFICATION</scope>
    <source>
        <tissue evidence="4">Brain</tissue>
    </source>
</reference>
<evidence type="ECO:0000256" key="1">
    <source>
        <dbReference type="SAM" id="MobiDB-lite"/>
    </source>
</evidence>
<keyword evidence="2" id="KW-0472">Membrane</keyword>
<feature type="region of interest" description="Disordered" evidence="1">
    <location>
        <begin position="137"/>
        <end position="223"/>
    </location>
</feature>
<keyword evidence="3" id="KW-1185">Reference proteome</keyword>
<feature type="transmembrane region" description="Helical" evidence="2">
    <location>
        <begin position="110"/>
        <end position="127"/>
    </location>
</feature>
<sequence>MALQPDPNLPRQGRQADWGKQPPRPTCPGARGAALPPPNPHADPGSARTGTVRLPARGDSSSTLRPSRETAAAAAAALGKAGMVLRGRGGGRGGSDCMWGCTGGRRRRSGGSAFFTIIIIIISFYLWRRKAPQLLLPESSSSSPPLSLSLPQSLPGARGTSRARPDQKENRAGGGGGGGDQRPRDHARVTAAASCRAPSPRSTSNNPAAQAPRTLVRRRPPGLEAARARNALALGAQSMGPREARRGE</sequence>
<dbReference type="OrthoDB" id="9751653at2759"/>
<dbReference type="GeneID" id="123394466"/>
<proteinExistence type="predicted"/>
<name>A0A8U0SMH9_MUSPF</name>
<feature type="compositionally biased region" description="Low complexity" evidence="1">
    <location>
        <begin position="190"/>
        <end position="204"/>
    </location>
</feature>
<evidence type="ECO:0000313" key="3">
    <source>
        <dbReference type="Proteomes" id="UP000000715"/>
    </source>
</evidence>
<feature type="region of interest" description="Disordered" evidence="1">
    <location>
        <begin position="1"/>
        <end position="70"/>
    </location>
</feature>
<keyword evidence="2" id="KW-1133">Transmembrane helix</keyword>
<dbReference type="RefSeq" id="XP_044944881.1">
    <property type="nucleotide sequence ID" value="XM_045088946.1"/>
</dbReference>
<feature type="compositionally biased region" description="Low complexity" evidence="1">
    <location>
        <begin position="137"/>
        <end position="155"/>
    </location>
</feature>
<evidence type="ECO:0000256" key="2">
    <source>
        <dbReference type="SAM" id="Phobius"/>
    </source>
</evidence>
<dbReference type="AlphaFoldDB" id="A0A8U0SMH9"/>
<evidence type="ECO:0000313" key="4">
    <source>
        <dbReference type="RefSeq" id="XP_044944881.1"/>
    </source>
</evidence>